<sequence>PWHYLAFAAPVAQVVPCVDNDVNKVHTLSEGVSEVDMVERDDATFSLGSLKCFSALEGLLPPHLVLVELGEVVDNDGNGEGDDKYATDTTDTTDHFPQRGGGADVAIS</sequence>
<name>A0A0A9Z0G2_LYGHE</name>
<keyword evidence="2" id="KW-0378">Hydrolase</keyword>
<feature type="region of interest" description="Disordered" evidence="1">
    <location>
        <begin position="74"/>
        <end position="108"/>
    </location>
</feature>
<feature type="non-terminal residue" evidence="2">
    <location>
        <position position="1"/>
    </location>
</feature>
<reference evidence="2" key="2">
    <citation type="submission" date="2014-07" db="EMBL/GenBank/DDBJ databases">
        <authorList>
            <person name="Hull J."/>
        </authorList>
    </citation>
    <scope>NUCLEOTIDE SEQUENCE</scope>
</reference>
<dbReference type="AlphaFoldDB" id="A0A0A9Z0G2"/>
<feature type="compositionally biased region" description="Basic and acidic residues" evidence="1">
    <location>
        <begin position="81"/>
        <end position="97"/>
    </location>
</feature>
<keyword evidence="2" id="KW-0347">Helicase</keyword>
<organism evidence="2">
    <name type="scientific">Lygus hesperus</name>
    <name type="common">Western plant bug</name>
    <dbReference type="NCBI Taxonomy" id="30085"/>
    <lineage>
        <taxon>Eukaryota</taxon>
        <taxon>Metazoa</taxon>
        <taxon>Ecdysozoa</taxon>
        <taxon>Arthropoda</taxon>
        <taxon>Hexapoda</taxon>
        <taxon>Insecta</taxon>
        <taxon>Pterygota</taxon>
        <taxon>Neoptera</taxon>
        <taxon>Paraneoptera</taxon>
        <taxon>Hemiptera</taxon>
        <taxon>Heteroptera</taxon>
        <taxon>Panheteroptera</taxon>
        <taxon>Cimicomorpha</taxon>
        <taxon>Miridae</taxon>
        <taxon>Mirini</taxon>
        <taxon>Lygus</taxon>
    </lineage>
</organism>
<keyword evidence="2" id="KW-0547">Nucleotide-binding</keyword>
<keyword evidence="2" id="KW-0067">ATP-binding</keyword>
<feature type="compositionally biased region" description="Gly residues" evidence="1">
    <location>
        <begin position="99"/>
        <end position="108"/>
    </location>
</feature>
<dbReference type="GO" id="GO:0004386">
    <property type="term" value="F:helicase activity"/>
    <property type="evidence" value="ECO:0007669"/>
    <property type="project" value="UniProtKB-KW"/>
</dbReference>
<protein>
    <submittedName>
        <fullName evidence="2">ATP-dependent RNA helicase MRH4, mitochondrial</fullName>
    </submittedName>
</protein>
<reference evidence="2" key="1">
    <citation type="journal article" date="2014" name="PLoS ONE">
        <title>Transcriptome-Based Identification of ABC Transporters in the Western Tarnished Plant Bug Lygus hesperus.</title>
        <authorList>
            <person name="Hull J.J."/>
            <person name="Chaney K."/>
            <person name="Geib S.M."/>
            <person name="Fabrick J.A."/>
            <person name="Brent C.S."/>
            <person name="Walsh D."/>
            <person name="Lavine L.C."/>
        </authorList>
    </citation>
    <scope>NUCLEOTIDE SEQUENCE</scope>
</reference>
<proteinExistence type="predicted"/>
<feature type="non-terminal residue" evidence="2">
    <location>
        <position position="108"/>
    </location>
</feature>
<evidence type="ECO:0000256" key="1">
    <source>
        <dbReference type="SAM" id="MobiDB-lite"/>
    </source>
</evidence>
<gene>
    <name evidence="2" type="primary">MRH4_1</name>
    <name evidence="2" type="ORF">CM83_103109</name>
</gene>
<evidence type="ECO:0000313" key="2">
    <source>
        <dbReference type="EMBL" id="JAG37356.1"/>
    </source>
</evidence>
<accession>A0A0A9Z0G2</accession>
<dbReference type="EMBL" id="GBHO01006248">
    <property type="protein sequence ID" value="JAG37356.1"/>
    <property type="molecule type" value="Transcribed_RNA"/>
</dbReference>